<dbReference type="Pfam" id="PF26133">
    <property type="entry name" value="DUF8039"/>
    <property type="match status" value="1"/>
</dbReference>
<evidence type="ECO:0000313" key="4">
    <source>
        <dbReference type="EMBL" id="KYP35038.1"/>
    </source>
</evidence>
<dbReference type="OMA" id="FNARECM"/>
<dbReference type="Gene3D" id="3.40.395.10">
    <property type="entry name" value="Adenoviral Proteinase, Chain A"/>
    <property type="match status" value="1"/>
</dbReference>
<evidence type="ECO:0000259" key="3">
    <source>
        <dbReference type="Pfam" id="PF26133"/>
    </source>
</evidence>
<dbReference type="PANTHER" id="PTHR33018:SF34">
    <property type="entry name" value="OS02G0472350 PROTEIN"/>
    <property type="match status" value="1"/>
</dbReference>
<keyword evidence="2" id="KW-0812">Transmembrane</keyword>
<feature type="region of interest" description="Disordered" evidence="1">
    <location>
        <begin position="1"/>
        <end position="35"/>
    </location>
</feature>
<dbReference type="PANTHER" id="PTHR33018">
    <property type="entry name" value="OS10G0338966 PROTEIN-RELATED"/>
    <property type="match status" value="1"/>
</dbReference>
<sequence>MKRELKRLKEVAIQSGASEDVDIDPPPPPPRHRLWNMARTKNSGEMTSESASQIAQKINVLEEQESQGSFIPEGRQDILNTALGRPEHPGRVRTARVGVNIGNYFGPLSQGSSLSRLSPQDLEALIQQIYVRVTKAFMEKYPNMSTAQSQDVPPVEVDHAIVACVSTKGSCQTPSTATVPGNPFGHEVHVDISNKCELCIEGIPPLVVAIGRVCEGSSTIHNVPLTNDFVKVVIEEVQDSNARVPIPTSEVQLVGQALKTFIAWPRHLVRPISTTVYIFSYFFIITNFNYKYIFLFGISDDDFTLYISFQDIYELLQREAMLNISIIQLWMLYLNRKIEELNHGDLYGFLEPQSIQKSGNKKAESQNYIIERLQNSPKQIYFAPYVDQNHWQLLVLCPAKNVAVWFCSFYHKPNVQIKNLIKSVMVVYNVMGGRSTAQPKNLDWIYPMSNQQQGGYECGYYVMNWMLDIIEGEVTNDWIELFDDVAPLPETKLEDIRSQWATKPAHFQSNKKMVLIVHRVYPPILKWILLIALRSLSSLLSYFIFFNARECMYIFIKLSTFTLS</sequence>
<dbReference type="Proteomes" id="UP000075243">
    <property type="component" value="Unassembled WGS sequence"/>
</dbReference>
<evidence type="ECO:0000313" key="5">
    <source>
        <dbReference type="Proteomes" id="UP000075243"/>
    </source>
</evidence>
<feature type="domain" description="DUF8039" evidence="3">
    <location>
        <begin position="193"/>
        <end position="269"/>
    </location>
</feature>
<feature type="compositionally biased region" description="Basic and acidic residues" evidence="1">
    <location>
        <begin position="1"/>
        <end position="10"/>
    </location>
</feature>
<evidence type="ECO:0000256" key="1">
    <source>
        <dbReference type="SAM" id="MobiDB-lite"/>
    </source>
</evidence>
<dbReference type="Gramene" id="C.cajan_43615.t">
    <property type="protein sequence ID" value="C.cajan_43615.t"/>
    <property type="gene ID" value="C.cajan_43615"/>
</dbReference>
<organism evidence="4 5">
    <name type="scientific">Cajanus cajan</name>
    <name type="common">Pigeon pea</name>
    <name type="synonym">Cajanus indicus</name>
    <dbReference type="NCBI Taxonomy" id="3821"/>
    <lineage>
        <taxon>Eukaryota</taxon>
        <taxon>Viridiplantae</taxon>
        <taxon>Streptophyta</taxon>
        <taxon>Embryophyta</taxon>
        <taxon>Tracheophyta</taxon>
        <taxon>Spermatophyta</taxon>
        <taxon>Magnoliopsida</taxon>
        <taxon>eudicotyledons</taxon>
        <taxon>Gunneridae</taxon>
        <taxon>Pentapetalae</taxon>
        <taxon>rosids</taxon>
        <taxon>fabids</taxon>
        <taxon>Fabales</taxon>
        <taxon>Fabaceae</taxon>
        <taxon>Papilionoideae</taxon>
        <taxon>50 kb inversion clade</taxon>
        <taxon>NPAAA clade</taxon>
        <taxon>indigoferoid/millettioid clade</taxon>
        <taxon>Phaseoleae</taxon>
        <taxon>Cajanus</taxon>
    </lineage>
</organism>
<evidence type="ECO:0000256" key="2">
    <source>
        <dbReference type="SAM" id="Phobius"/>
    </source>
</evidence>
<dbReference type="InterPro" id="IPR058352">
    <property type="entry name" value="DUF8039"/>
</dbReference>
<keyword evidence="2" id="KW-1133">Transmembrane helix</keyword>
<feature type="transmembrane region" description="Helical" evidence="2">
    <location>
        <begin position="276"/>
        <end position="295"/>
    </location>
</feature>
<protein>
    <recommendedName>
        <fullName evidence="3">DUF8039 domain-containing protein</fullName>
    </recommendedName>
</protein>
<name>A0A151QXF9_CAJCA</name>
<proteinExistence type="predicted"/>
<gene>
    <name evidence="4" type="ORF">KK1_043951</name>
</gene>
<keyword evidence="2" id="KW-0472">Membrane</keyword>
<reference evidence="4" key="1">
    <citation type="journal article" date="2012" name="Nat. Biotechnol.">
        <title>Draft genome sequence of pigeonpea (Cajanus cajan), an orphan legume crop of resource-poor farmers.</title>
        <authorList>
            <person name="Varshney R.K."/>
            <person name="Chen W."/>
            <person name="Li Y."/>
            <person name="Bharti A.K."/>
            <person name="Saxena R.K."/>
            <person name="Schlueter J.A."/>
            <person name="Donoghue M.T."/>
            <person name="Azam S."/>
            <person name="Fan G."/>
            <person name="Whaley A.M."/>
            <person name="Farmer A.D."/>
            <person name="Sheridan J."/>
            <person name="Iwata A."/>
            <person name="Tuteja R."/>
            <person name="Penmetsa R.V."/>
            <person name="Wu W."/>
            <person name="Upadhyaya H.D."/>
            <person name="Yang S.P."/>
            <person name="Shah T."/>
            <person name="Saxena K.B."/>
            <person name="Michael T."/>
            <person name="McCombie W.R."/>
            <person name="Yang B."/>
            <person name="Zhang G."/>
            <person name="Yang H."/>
            <person name="Wang J."/>
            <person name="Spillane C."/>
            <person name="Cook D.R."/>
            <person name="May G.D."/>
            <person name="Xu X."/>
            <person name="Jackson S.A."/>
        </authorList>
    </citation>
    <scope>NUCLEOTIDE SEQUENCE [LARGE SCALE GENOMIC DNA]</scope>
</reference>
<keyword evidence="5" id="KW-1185">Reference proteome</keyword>
<dbReference type="EMBL" id="KQ484456">
    <property type="protein sequence ID" value="KYP35038.1"/>
    <property type="molecule type" value="Genomic_DNA"/>
</dbReference>
<feature type="transmembrane region" description="Helical" evidence="2">
    <location>
        <begin position="527"/>
        <end position="546"/>
    </location>
</feature>
<accession>A0A151QXF9</accession>
<dbReference type="InterPro" id="IPR038765">
    <property type="entry name" value="Papain-like_cys_pep_sf"/>
</dbReference>
<dbReference type="AlphaFoldDB" id="A0A151QXF9"/>
<dbReference type="SUPFAM" id="SSF54001">
    <property type="entry name" value="Cysteine proteinases"/>
    <property type="match status" value="1"/>
</dbReference>